<dbReference type="Gene3D" id="3.20.20.70">
    <property type="entry name" value="Aldolase class I"/>
    <property type="match status" value="1"/>
</dbReference>
<dbReference type="FunFam" id="3.20.20.70:FF:000016">
    <property type="entry name" value="Triosephosphate isomerase"/>
    <property type="match status" value="1"/>
</dbReference>
<dbReference type="CDD" id="cd00311">
    <property type="entry name" value="TIM"/>
    <property type="match status" value="1"/>
</dbReference>
<dbReference type="Pfam" id="PF00121">
    <property type="entry name" value="TIM"/>
    <property type="match status" value="1"/>
</dbReference>
<dbReference type="InterPro" id="IPR000652">
    <property type="entry name" value="Triosephosphate_isomerase"/>
</dbReference>
<accession>A0A3B1D4K1</accession>
<evidence type="ECO:0000256" key="4">
    <source>
        <dbReference type="ARBA" id="ARBA00022490"/>
    </source>
</evidence>
<dbReference type="AlphaFoldDB" id="A0A3B1D4K1"/>
<dbReference type="InterPro" id="IPR020861">
    <property type="entry name" value="Triosephosphate_isomerase_AS"/>
</dbReference>
<keyword evidence="5" id="KW-0324">Glycolysis</keyword>
<keyword evidence="3" id="KW-0312">Gluconeogenesis</keyword>
<dbReference type="PANTHER" id="PTHR21139:SF42">
    <property type="entry name" value="TRIOSEPHOSPHATE ISOMERASE"/>
    <property type="match status" value="1"/>
</dbReference>
<comment type="pathway">
    <text evidence="1">Carbohydrate degradation; glycolysis; D-glyceraldehyde 3-phosphate from glycerone phosphate: step 1/1.</text>
</comment>
<reference evidence="7" key="1">
    <citation type="submission" date="2018-06" db="EMBL/GenBank/DDBJ databases">
        <authorList>
            <person name="Zhirakovskaya E."/>
        </authorList>
    </citation>
    <scope>NUCLEOTIDE SEQUENCE</scope>
</reference>
<dbReference type="PROSITE" id="PS00171">
    <property type="entry name" value="TIM_1"/>
    <property type="match status" value="1"/>
</dbReference>
<dbReference type="EMBL" id="UOGK01000001">
    <property type="protein sequence ID" value="VAX35662.1"/>
    <property type="molecule type" value="Genomic_DNA"/>
</dbReference>
<proteinExistence type="inferred from homology"/>
<dbReference type="EC" id="5.3.1.1" evidence="2"/>
<evidence type="ECO:0000313" key="7">
    <source>
        <dbReference type="EMBL" id="VAX35662.1"/>
    </source>
</evidence>
<dbReference type="HAMAP" id="MF_00147_B">
    <property type="entry name" value="TIM_B"/>
    <property type="match status" value="1"/>
</dbReference>
<dbReference type="InterPro" id="IPR035990">
    <property type="entry name" value="TIM_sf"/>
</dbReference>
<dbReference type="PANTHER" id="PTHR21139">
    <property type="entry name" value="TRIOSEPHOSPHATE ISOMERASE"/>
    <property type="match status" value="1"/>
</dbReference>
<evidence type="ECO:0000256" key="2">
    <source>
        <dbReference type="ARBA" id="ARBA00011940"/>
    </source>
</evidence>
<protein>
    <recommendedName>
        <fullName evidence="2">triose-phosphate isomerase</fullName>
        <ecNumber evidence="2">5.3.1.1</ecNumber>
    </recommendedName>
</protein>
<organism evidence="7">
    <name type="scientific">hydrothermal vent metagenome</name>
    <dbReference type="NCBI Taxonomy" id="652676"/>
    <lineage>
        <taxon>unclassified sequences</taxon>
        <taxon>metagenomes</taxon>
        <taxon>ecological metagenomes</taxon>
    </lineage>
</organism>
<evidence type="ECO:0000256" key="5">
    <source>
        <dbReference type="ARBA" id="ARBA00023152"/>
    </source>
</evidence>
<dbReference type="InterPro" id="IPR013785">
    <property type="entry name" value="Aldolase_TIM"/>
</dbReference>
<dbReference type="NCBIfam" id="TIGR00419">
    <property type="entry name" value="tim"/>
    <property type="match status" value="1"/>
</dbReference>
<dbReference type="InterPro" id="IPR022896">
    <property type="entry name" value="TrioseP_Isoase_bac/euk"/>
</dbReference>
<dbReference type="GO" id="GO:0019563">
    <property type="term" value="P:glycerol catabolic process"/>
    <property type="evidence" value="ECO:0007669"/>
    <property type="project" value="TreeGrafter"/>
</dbReference>
<dbReference type="GO" id="GO:0005829">
    <property type="term" value="C:cytosol"/>
    <property type="evidence" value="ECO:0007669"/>
    <property type="project" value="TreeGrafter"/>
</dbReference>
<dbReference type="GO" id="GO:0004807">
    <property type="term" value="F:triose-phosphate isomerase activity"/>
    <property type="evidence" value="ECO:0007669"/>
    <property type="project" value="UniProtKB-EC"/>
</dbReference>
<sequence length="255" mass="26081">MTRTPTIGGNWKMNTTLETGPALARAIAAGLGEAPACEVVVFPPFPFLLAVGEALGGSLKLGAQDCYHQPDGAYTGEVSIEMLKDCGVSVVLTGHSERRHVLGETDELVNAKTRAVLDGGLACVLCIGETLDQREAGQTDAVNEAQLRAGLAGVSAEQMASVTIAYEPVWAIGTGKVATPEDAQAAHARCRGVLADLFSEEVAQATRIQYGGSMKPGNAPELLAQPDIDGGLIGGASLVAADFLAIIAAAAARGG</sequence>
<evidence type="ECO:0000256" key="3">
    <source>
        <dbReference type="ARBA" id="ARBA00022432"/>
    </source>
</evidence>
<keyword evidence="4" id="KW-0963">Cytoplasm</keyword>
<dbReference type="SUPFAM" id="SSF51351">
    <property type="entry name" value="Triosephosphate isomerase (TIM)"/>
    <property type="match status" value="1"/>
</dbReference>
<dbReference type="GO" id="GO:0006096">
    <property type="term" value="P:glycolytic process"/>
    <property type="evidence" value="ECO:0007669"/>
    <property type="project" value="UniProtKB-KW"/>
</dbReference>
<name>A0A3B1D4K1_9ZZZZ</name>
<gene>
    <name evidence="7" type="ORF">MNBD_PLANCTO03-205</name>
</gene>
<evidence type="ECO:0000256" key="1">
    <source>
        <dbReference type="ARBA" id="ARBA00004680"/>
    </source>
</evidence>
<keyword evidence="6 7" id="KW-0413">Isomerase</keyword>
<dbReference type="GO" id="GO:0006094">
    <property type="term" value="P:gluconeogenesis"/>
    <property type="evidence" value="ECO:0007669"/>
    <property type="project" value="UniProtKB-KW"/>
</dbReference>
<evidence type="ECO:0000256" key="6">
    <source>
        <dbReference type="ARBA" id="ARBA00023235"/>
    </source>
</evidence>
<dbReference type="GO" id="GO:0046166">
    <property type="term" value="P:glyceraldehyde-3-phosphate biosynthetic process"/>
    <property type="evidence" value="ECO:0007669"/>
    <property type="project" value="TreeGrafter"/>
</dbReference>
<dbReference type="PROSITE" id="PS51440">
    <property type="entry name" value="TIM_2"/>
    <property type="match status" value="1"/>
</dbReference>